<evidence type="ECO:0000256" key="1">
    <source>
        <dbReference type="SAM" id="Phobius"/>
    </source>
</evidence>
<dbReference type="Proteomes" id="UP001595904">
    <property type="component" value="Unassembled WGS sequence"/>
</dbReference>
<protein>
    <submittedName>
        <fullName evidence="2">Uncharacterized protein</fullName>
    </submittedName>
</protein>
<dbReference type="RefSeq" id="WP_380600530.1">
    <property type="nucleotide sequence ID" value="NZ_JBHSDU010000010.1"/>
</dbReference>
<dbReference type="EMBL" id="JBHSDU010000010">
    <property type="protein sequence ID" value="MFC4311731.1"/>
    <property type="molecule type" value="Genomic_DNA"/>
</dbReference>
<name>A0ABV8SVY9_9GAMM</name>
<keyword evidence="1" id="KW-1133">Transmembrane helix</keyword>
<keyword evidence="1" id="KW-0472">Membrane</keyword>
<evidence type="ECO:0000313" key="2">
    <source>
        <dbReference type="EMBL" id="MFC4311731.1"/>
    </source>
</evidence>
<keyword evidence="1" id="KW-0812">Transmembrane</keyword>
<sequence>MQRLFSTFPNGWPGCGLLLLRLSCGTPPLLIGGAKLWGAQVDAAFGTTLLSCATALSILLGFWTPLAASSQAVLQGVLAFSGETFEWTHLTLAITDISLVMLGPGSLSLDARRYGRKRIDLGRSR</sequence>
<comment type="caution">
    <text evidence="2">The sequence shown here is derived from an EMBL/GenBank/DDBJ whole genome shotgun (WGS) entry which is preliminary data.</text>
</comment>
<organism evidence="2 3">
    <name type="scientific">Steroidobacter flavus</name>
    <dbReference type="NCBI Taxonomy" id="1842136"/>
    <lineage>
        <taxon>Bacteria</taxon>
        <taxon>Pseudomonadati</taxon>
        <taxon>Pseudomonadota</taxon>
        <taxon>Gammaproteobacteria</taxon>
        <taxon>Steroidobacterales</taxon>
        <taxon>Steroidobacteraceae</taxon>
        <taxon>Steroidobacter</taxon>
    </lineage>
</organism>
<feature type="transmembrane region" description="Helical" evidence="1">
    <location>
        <begin position="87"/>
        <end position="109"/>
    </location>
</feature>
<keyword evidence="3" id="KW-1185">Reference proteome</keyword>
<gene>
    <name evidence="2" type="ORF">ACFPN2_21780</name>
</gene>
<feature type="transmembrane region" description="Helical" evidence="1">
    <location>
        <begin position="43"/>
        <end position="67"/>
    </location>
</feature>
<proteinExistence type="predicted"/>
<accession>A0ABV8SVY9</accession>
<evidence type="ECO:0000313" key="3">
    <source>
        <dbReference type="Proteomes" id="UP001595904"/>
    </source>
</evidence>
<reference evidence="3" key="1">
    <citation type="journal article" date="2019" name="Int. J. Syst. Evol. Microbiol.">
        <title>The Global Catalogue of Microorganisms (GCM) 10K type strain sequencing project: providing services to taxonomists for standard genome sequencing and annotation.</title>
        <authorList>
            <consortium name="The Broad Institute Genomics Platform"/>
            <consortium name="The Broad Institute Genome Sequencing Center for Infectious Disease"/>
            <person name="Wu L."/>
            <person name="Ma J."/>
        </authorList>
    </citation>
    <scope>NUCLEOTIDE SEQUENCE [LARGE SCALE GENOMIC DNA]</scope>
    <source>
        <strain evidence="3">CGMCC 1.10759</strain>
    </source>
</reference>